<accession>A0A9W9SMA4</accession>
<sequence length="97" mass="10982">MTSFFGSMLIVGHPPFLATMFAGSHVNIGGPRDDDVIQAFLPVRRDRDNTDLDRCRARDAFCAEEEGKVIPELRAEQECPARHEWNPANPKRFDNNP</sequence>
<dbReference type="EMBL" id="JAPZBS010000002">
    <property type="protein sequence ID" value="KAJ5381112.1"/>
    <property type="molecule type" value="Genomic_DNA"/>
</dbReference>
<gene>
    <name evidence="1" type="ORF">N7496_003540</name>
</gene>
<name>A0A9W9SMA4_9EURO</name>
<dbReference type="RefSeq" id="XP_056558683.1">
    <property type="nucleotide sequence ID" value="XM_056696471.1"/>
</dbReference>
<evidence type="ECO:0000313" key="2">
    <source>
        <dbReference type="Proteomes" id="UP001147782"/>
    </source>
</evidence>
<dbReference type="AlphaFoldDB" id="A0A9W9SMA4"/>
<protein>
    <submittedName>
        <fullName evidence="1">Uncharacterized protein</fullName>
    </submittedName>
</protein>
<reference evidence="1" key="1">
    <citation type="submission" date="2022-11" db="EMBL/GenBank/DDBJ databases">
        <authorList>
            <person name="Petersen C."/>
        </authorList>
    </citation>
    <scope>NUCLEOTIDE SEQUENCE</scope>
    <source>
        <strain evidence="1">IBT 29864</strain>
    </source>
</reference>
<dbReference type="GeneID" id="81435648"/>
<organism evidence="1 2">
    <name type="scientific">Penicillium cataractarum</name>
    <dbReference type="NCBI Taxonomy" id="2100454"/>
    <lineage>
        <taxon>Eukaryota</taxon>
        <taxon>Fungi</taxon>
        <taxon>Dikarya</taxon>
        <taxon>Ascomycota</taxon>
        <taxon>Pezizomycotina</taxon>
        <taxon>Eurotiomycetes</taxon>
        <taxon>Eurotiomycetidae</taxon>
        <taxon>Eurotiales</taxon>
        <taxon>Aspergillaceae</taxon>
        <taxon>Penicillium</taxon>
    </lineage>
</organism>
<comment type="caution">
    <text evidence="1">The sequence shown here is derived from an EMBL/GenBank/DDBJ whole genome shotgun (WGS) entry which is preliminary data.</text>
</comment>
<proteinExistence type="predicted"/>
<keyword evidence="2" id="KW-1185">Reference proteome</keyword>
<dbReference type="Proteomes" id="UP001147782">
    <property type="component" value="Unassembled WGS sequence"/>
</dbReference>
<evidence type="ECO:0000313" key="1">
    <source>
        <dbReference type="EMBL" id="KAJ5381112.1"/>
    </source>
</evidence>
<reference evidence="1" key="2">
    <citation type="journal article" date="2023" name="IMA Fungus">
        <title>Comparative genomic study of the Penicillium genus elucidates a diverse pangenome and 15 lateral gene transfer events.</title>
        <authorList>
            <person name="Petersen C."/>
            <person name="Sorensen T."/>
            <person name="Nielsen M.R."/>
            <person name="Sondergaard T.E."/>
            <person name="Sorensen J.L."/>
            <person name="Fitzpatrick D.A."/>
            <person name="Frisvad J.C."/>
            <person name="Nielsen K.L."/>
        </authorList>
    </citation>
    <scope>NUCLEOTIDE SEQUENCE</scope>
    <source>
        <strain evidence="1">IBT 29864</strain>
    </source>
</reference>